<dbReference type="AlphaFoldDB" id="A0A518CHV1"/>
<keyword evidence="3" id="KW-0732">Signal</keyword>
<dbReference type="PANTHER" id="PTHR22838:SF0">
    <property type="entry name" value="WD REPEAT-CONTAINING PROTEIN 26"/>
    <property type="match status" value="1"/>
</dbReference>
<evidence type="ECO:0000256" key="1">
    <source>
        <dbReference type="ARBA" id="ARBA00022574"/>
    </source>
</evidence>
<keyword evidence="5" id="KW-1185">Reference proteome</keyword>
<gene>
    <name evidence="4" type="ORF">Pla110_05090</name>
</gene>
<dbReference type="InterPro" id="IPR051350">
    <property type="entry name" value="WD_repeat-ST_regulator"/>
</dbReference>
<dbReference type="SUPFAM" id="SSF50969">
    <property type="entry name" value="YVTN repeat-like/Quinoprotein amine dehydrogenase"/>
    <property type="match status" value="1"/>
</dbReference>
<proteinExistence type="predicted"/>
<dbReference type="InterPro" id="IPR015943">
    <property type="entry name" value="WD40/YVTN_repeat-like_dom_sf"/>
</dbReference>
<keyword evidence="2" id="KW-0677">Repeat</keyword>
<evidence type="ECO:0008006" key="6">
    <source>
        <dbReference type="Google" id="ProtNLM"/>
    </source>
</evidence>
<dbReference type="KEGG" id="plon:Pla110_05090"/>
<reference evidence="4 5" key="1">
    <citation type="submission" date="2019-02" db="EMBL/GenBank/DDBJ databases">
        <title>Deep-cultivation of Planctomycetes and their phenomic and genomic characterization uncovers novel biology.</title>
        <authorList>
            <person name="Wiegand S."/>
            <person name="Jogler M."/>
            <person name="Boedeker C."/>
            <person name="Pinto D."/>
            <person name="Vollmers J."/>
            <person name="Rivas-Marin E."/>
            <person name="Kohn T."/>
            <person name="Peeters S.H."/>
            <person name="Heuer A."/>
            <person name="Rast P."/>
            <person name="Oberbeckmann S."/>
            <person name="Bunk B."/>
            <person name="Jeske O."/>
            <person name="Meyerdierks A."/>
            <person name="Storesund J.E."/>
            <person name="Kallscheuer N."/>
            <person name="Luecker S."/>
            <person name="Lage O.M."/>
            <person name="Pohl T."/>
            <person name="Merkel B.J."/>
            <person name="Hornburger P."/>
            <person name="Mueller R.-W."/>
            <person name="Bruemmer F."/>
            <person name="Labrenz M."/>
            <person name="Spormann A.M."/>
            <person name="Op den Camp H."/>
            <person name="Overmann J."/>
            <person name="Amann R."/>
            <person name="Jetten M.S.M."/>
            <person name="Mascher T."/>
            <person name="Medema M.H."/>
            <person name="Devos D.P."/>
            <person name="Kaster A.-K."/>
            <person name="Ovreas L."/>
            <person name="Rohde M."/>
            <person name="Galperin M.Y."/>
            <person name="Jogler C."/>
        </authorList>
    </citation>
    <scope>NUCLEOTIDE SEQUENCE [LARGE SCALE GENOMIC DNA]</scope>
    <source>
        <strain evidence="4 5">Pla110</strain>
    </source>
</reference>
<dbReference type="Gene3D" id="2.130.10.10">
    <property type="entry name" value="YVTN repeat-like/Quinoprotein amine dehydrogenase"/>
    <property type="match status" value="2"/>
</dbReference>
<evidence type="ECO:0000256" key="3">
    <source>
        <dbReference type="SAM" id="SignalP"/>
    </source>
</evidence>
<evidence type="ECO:0000313" key="5">
    <source>
        <dbReference type="Proteomes" id="UP000317178"/>
    </source>
</evidence>
<sequence precursor="true">MRTDLRQHCRKPLWTSSLLFLSICMLLAPVLEADETASETEQAENKIHGIVIRPEIEKIHFRPPTNHPRKKPLFSFFNKSKMPLELFLPSREDIQFLRLLDPDHQSNQQVFFNASQPRAVPINRNRLRYLSDVKGEGMYSLRSYPGDELLRQPEEGERFVEFSNDGKSLFAQKRVADQLTQLIRVYDSTSGDRIHEITVPCFDRIYFSPDGFRFAARDAQTESYDYKIWETRTGKPVCTLEGTDSLSPYTDPVQFESKNSWSPDGQYFLNVESNNKFDVGVWDTTTGKCTRTLDFPWNISTARYSPDGSQILVVGGMEKKFSKEVRINGVLYDARTGDTIRSFVTTDDYVPDAAFSHDGKFIFATGQNLKGLYVWRVSEDSEENGDVSKSRKAR</sequence>
<accession>A0A518CHV1</accession>
<protein>
    <recommendedName>
        <fullName evidence="6">Translocation protein TolB</fullName>
    </recommendedName>
</protein>
<feature type="chain" id="PRO_5022033912" description="Translocation protein TolB" evidence="3">
    <location>
        <begin position="34"/>
        <end position="394"/>
    </location>
</feature>
<dbReference type="PANTHER" id="PTHR22838">
    <property type="entry name" value="WD REPEAT PROTEIN 26-RELATED"/>
    <property type="match status" value="1"/>
</dbReference>
<keyword evidence="1" id="KW-0853">WD repeat</keyword>
<organism evidence="4 5">
    <name type="scientific">Polystyrenella longa</name>
    <dbReference type="NCBI Taxonomy" id="2528007"/>
    <lineage>
        <taxon>Bacteria</taxon>
        <taxon>Pseudomonadati</taxon>
        <taxon>Planctomycetota</taxon>
        <taxon>Planctomycetia</taxon>
        <taxon>Planctomycetales</taxon>
        <taxon>Planctomycetaceae</taxon>
        <taxon>Polystyrenella</taxon>
    </lineage>
</organism>
<feature type="signal peptide" evidence="3">
    <location>
        <begin position="1"/>
        <end position="33"/>
    </location>
</feature>
<dbReference type="EMBL" id="CP036281">
    <property type="protein sequence ID" value="QDU78805.1"/>
    <property type="molecule type" value="Genomic_DNA"/>
</dbReference>
<dbReference type="Proteomes" id="UP000317178">
    <property type="component" value="Chromosome"/>
</dbReference>
<evidence type="ECO:0000256" key="2">
    <source>
        <dbReference type="ARBA" id="ARBA00022737"/>
    </source>
</evidence>
<dbReference type="InterPro" id="IPR011044">
    <property type="entry name" value="Quino_amine_DH_bsu"/>
</dbReference>
<evidence type="ECO:0000313" key="4">
    <source>
        <dbReference type="EMBL" id="QDU78805.1"/>
    </source>
</evidence>
<name>A0A518CHV1_9PLAN</name>